<keyword evidence="6 7" id="KW-0472">Membrane</keyword>
<feature type="transmembrane region" description="Helical" evidence="7">
    <location>
        <begin position="228"/>
        <end position="249"/>
    </location>
</feature>
<dbReference type="AlphaFoldDB" id="A0A1M4T6F9"/>
<name>A0A1M4T6F9_9CLOT</name>
<dbReference type="EMBL" id="FQVM01000002">
    <property type="protein sequence ID" value="SHE40049.1"/>
    <property type="molecule type" value="Genomic_DNA"/>
</dbReference>
<comment type="similarity">
    <text evidence="2">Belongs to the EamA transporter family.</text>
</comment>
<dbReference type="STRING" id="1533.SAMN05443638_10241"/>
<evidence type="ECO:0000259" key="8">
    <source>
        <dbReference type="Pfam" id="PF00892"/>
    </source>
</evidence>
<feature type="transmembrane region" description="Helical" evidence="7">
    <location>
        <begin position="49"/>
        <end position="70"/>
    </location>
</feature>
<keyword evidence="4 7" id="KW-0812">Transmembrane</keyword>
<evidence type="ECO:0000256" key="7">
    <source>
        <dbReference type="SAM" id="Phobius"/>
    </source>
</evidence>
<keyword evidence="5 7" id="KW-1133">Transmembrane helix</keyword>
<dbReference type="InterPro" id="IPR037185">
    <property type="entry name" value="EmrE-like"/>
</dbReference>
<organism evidence="9 10">
    <name type="scientific">Clostridium fallax</name>
    <dbReference type="NCBI Taxonomy" id="1533"/>
    <lineage>
        <taxon>Bacteria</taxon>
        <taxon>Bacillati</taxon>
        <taxon>Bacillota</taxon>
        <taxon>Clostridia</taxon>
        <taxon>Eubacteriales</taxon>
        <taxon>Clostridiaceae</taxon>
        <taxon>Clostridium</taxon>
    </lineage>
</organism>
<feature type="transmembrane region" description="Helical" evidence="7">
    <location>
        <begin position="261"/>
        <end position="278"/>
    </location>
</feature>
<feature type="transmembrane region" description="Helical" evidence="7">
    <location>
        <begin position="112"/>
        <end position="129"/>
    </location>
</feature>
<evidence type="ECO:0000313" key="10">
    <source>
        <dbReference type="Proteomes" id="UP000184035"/>
    </source>
</evidence>
<evidence type="ECO:0000256" key="5">
    <source>
        <dbReference type="ARBA" id="ARBA00022989"/>
    </source>
</evidence>
<dbReference type="InterPro" id="IPR000620">
    <property type="entry name" value="EamA_dom"/>
</dbReference>
<dbReference type="InterPro" id="IPR050638">
    <property type="entry name" value="AA-Vitamin_Transporters"/>
</dbReference>
<dbReference type="Proteomes" id="UP000184035">
    <property type="component" value="Unassembled WGS sequence"/>
</dbReference>
<comment type="subcellular location">
    <subcellularLocation>
        <location evidence="1">Cell membrane</location>
        <topology evidence="1">Multi-pass membrane protein</topology>
    </subcellularLocation>
</comment>
<evidence type="ECO:0000256" key="2">
    <source>
        <dbReference type="ARBA" id="ARBA00007362"/>
    </source>
</evidence>
<proteinExistence type="inferred from homology"/>
<accession>A0A1M4T6F9</accession>
<dbReference type="RefSeq" id="WP_072892460.1">
    <property type="nucleotide sequence ID" value="NZ_FQVM01000002.1"/>
</dbReference>
<evidence type="ECO:0000256" key="4">
    <source>
        <dbReference type="ARBA" id="ARBA00022692"/>
    </source>
</evidence>
<evidence type="ECO:0000256" key="6">
    <source>
        <dbReference type="ARBA" id="ARBA00023136"/>
    </source>
</evidence>
<feature type="transmembrane region" description="Helical" evidence="7">
    <location>
        <begin position="170"/>
        <end position="186"/>
    </location>
</feature>
<feature type="transmembrane region" description="Helical" evidence="7">
    <location>
        <begin position="284"/>
        <end position="301"/>
    </location>
</feature>
<keyword evidence="3" id="KW-1003">Cell membrane</keyword>
<dbReference type="Pfam" id="PF00892">
    <property type="entry name" value="EamA"/>
    <property type="match status" value="2"/>
</dbReference>
<reference evidence="9 10" key="1">
    <citation type="submission" date="2016-11" db="EMBL/GenBank/DDBJ databases">
        <authorList>
            <person name="Jaros S."/>
            <person name="Januszkiewicz K."/>
            <person name="Wedrychowicz H."/>
        </authorList>
    </citation>
    <scope>NUCLEOTIDE SEQUENCE [LARGE SCALE GENOMIC DNA]</scope>
    <source>
        <strain evidence="9 10">DSM 2631</strain>
    </source>
</reference>
<dbReference type="SUPFAM" id="SSF103481">
    <property type="entry name" value="Multidrug resistance efflux transporter EmrE"/>
    <property type="match status" value="2"/>
</dbReference>
<dbReference type="PANTHER" id="PTHR32322">
    <property type="entry name" value="INNER MEMBRANE TRANSPORTER"/>
    <property type="match status" value="1"/>
</dbReference>
<feature type="domain" description="EamA" evidence="8">
    <location>
        <begin position="168"/>
        <end position="302"/>
    </location>
</feature>
<dbReference type="PANTHER" id="PTHR32322:SF18">
    <property type="entry name" value="S-ADENOSYLMETHIONINE_S-ADENOSYLHOMOCYSTEINE TRANSPORTER"/>
    <property type="match status" value="1"/>
</dbReference>
<keyword evidence="10" id="KW-1185">Reference proteome</keyword>
<evidence type="ECO:0000256" key="1">
    <source>
        <dbReference type="ARBA" id="ARBA00004651"/>
    </source>
</evidence>
<evidence type="ECO:0000256" key="3">
    <source>
        <dbReference type="ARBA" id="ARBA00022475"/>
    </source>
</evidence>
<gene>
    <name evidence="9" type="ORF">SAMN05443638_10241</name>
</gene>
<feature type="transmembrane region" description="Helical" evidence="7">
    <location>
        <begin position="193"/>
        <end position="216"/>
    </location>
</feature>
<sequence>MEKESFFRSNRGCILTSLICTVLWGSAFPVLKITYSELNMISTDYNGKIFLAGIRFLLAAIMIFAYVKFFQKESLRIKRKDFGWILILGLLQTTFGYFFFYNGLANTSAMKGAILGTLENFLVVIIAHFIYKDDKINHRKVIGLTTGLLGVIIVNWGGKFSLDFKFNGEGFMILSAICSAAATFLAKEKGKNINIFLMSAWQMLLGSILMVLWGIPVINNGGLNFTPLAFSLLIYSALLSAVAFSLWYVLLKYHKAGDISLYKFMIPVSGAILSVMFIPEESLTWNVILSLILVSLGIILINKKNTDKSKRNALSSKVS</sequence>
<evidence type="ECO:0000313" key="9">
    <source>
        <dbReference type="EMBL" id="SHE40049.1"/>
    </source>
</evidence>
<feature type="transmembrane region" description="Helical" evidence="7">
    <location>
        <begin position="82"/>
        <end position="100"/>
    </location>
</feature>
<feature type="domain" description="EamA" evidence="8">
    <location>
        <begin position="14"/>
        <end position="155"/>
    </location>
</feature>
<feature type="transmembrane region" description="Helical" evidence="7">
    <location>
        <begin position="12"/>
        <end position="29"/>
    </location>
</feature>
<feature type="transmembrane region" description="Helical" evidence="7">
    <location>
        <begin position="141"/>
        <end position="158"/>
    </location>
</feature>
<dbReference type="GO" id="GO:0005886">
    <property type="term" value="C:plasma membrane"/>
    <property type="evidence" value="ECO:0007669"/>
    <property type="project" value="UniProtKB-SubCell"/>
</dbReference>
<protein>
    <submittedName>
        <fullName evidence="9">Permease of the drug/metabolite transporter (DMT) superfamily</fullName>
    </submittedName>
</protein>
<dbReference type="OrthoDB" id="3190463at2"/>